<reference evidence="2 4" key="1">
    <citation type="journal article" date="2011" name="Nature">
        <title>The Medicago genome provides insight into the evolution of rhizobial symbioses.</title>
        <authorList>
            <person name="Young N.D."/>
            <person name="Debelle F."/>
            <person name="Oldroyd G.E."/>
            <person name="Geurts R."/>
            <person name="Cannon S.B."/>
            <person name="Udvardi M.K."/>
            <person name="Benedito V.A."/>
            <person name="Mayer K.F."/>
            <person name="Gouzy J."/>
            <person name="Schoof H."/>
            <person name="Van de Peer Y."/>
            <person name="Proost S."/>
            <person name="Cook D.R."/>
            <person name="Meyers B.C."/>
            <person name="Spannagl M."/>
            <person name="Cheung F."/>
            <person name="De Mita S."/>
            <person name="Krishnakumar V."/>
            <person name="Gundlach H."/>
            <person name="Zhou S."/>
            <person name="Mudge J."/>
            <person name="Bharti A.K."/>
            <person name="Murray J.D."/>
            <person name="Naoumkina M.A."/>
            <person name="Rosen B."/>
            <person name="Silverstein K.A."/>
            <person name="Tang H."/>
            <person name="Rombauts S."/>
            <person name="Zhao P.X."/>
            <person name="Zhou P."/>
            <person name="Barbe V."/>
            <person name="Bardou P."/>
            <person name="Bechner M."/>
            <person name="Bellec A."/>
            <person name="Berger A."/>
            <person name="Berges H."/>
            <person name="Bidwell S."/>
            <person name="Bisseling T."/>
            <person name="Choisne N."/>
            <person name="Couloux A."/>
            <person name="Denny R."/>
            <person name="Deshpande S."/>
            <person name="Dai X."/>
            <person name="Doyle J.J."/>
            <person name="Dudez A.M."/>
            <person name="Farmer A.D."/>
            <person name="Fouteau S."/>
            <person name="Franken C."/>
            <person name="Gibelin C."/>
            <person name="Gish J."/>
            <person name="Goldstein S."/>
            <person name="Gonzalez A.J."/>
            <person name="Green P.J."/>
            <person name="Hallab A."/>
            <person name="Hartog M."/>
            <person name="Hua A."/>
            <person name="Humphray S.J."/>
            <person name="Jeong D.H."/>
            <person name="Jing Y."/>
            <person name="Jocker A."/>
            <person name="Kenton S.M."/>
            <person name="Kim D.J."/>
            <person name="Klee K."/>
            <person name="Lai H."/>
            <person name="Lang C."/>
            <person name="Lin S."/>
            <person name="Macmil S.L."/>
            <person name="Magdelenat G."/>
            <person name="Matthews L."/>
            <person name="McCorrison J."/>
            <person name="Monaghan E.L."/>
            <person name="Mun J.H."/>
            <person name="Najar F.Z."/>
            <person name="Nicholson C."/>
            <person name="Noirot C."/>
            <person name="O'Bleness M."/>
            <person name="Paule C.R."/>
            <person name="Poulain J."/>
            <person name="Prion F."/>
            <person name="Qin B."/>
            <person name="Qu C."/>
            <person name="Retzel E.F."/>
            <person name="Riddle C."/>
            <person name="Sallet E."/>
            <person name="Samain S."/>
            <person name="Samson N."/>
            <person name="Sanders I."/>
            <person name="Saurat O."/>
            <person name="Scarpelli C."/>
            <person name="Schiex T."/>
            <person name="Segurens B."/>
            <person name="Severin A.J."/>
            <person name="Sherrier D.J."/>
            <person name="Shi R."/>
            <person name="Sims S."/>
            <person name="Singer S.R."/>
            <person name="Sinharoy S."/>
            <person name="Sterck L."/>
            <person name="Viollet A."/>
            <person name="Wang B.B."/>
            <person name="Wang K."/>
            <person name="Wang M."/>
            <person name="Wang X."/>
            <person name="Warfsmann J."/>
            <person name="Weissenbach J."/>
            <person name="White D.D."/>
            <person name="White J.D."/>
            <person name="Wiley G.B."/>
            <person name="Wincker P."/>
            <person name="Xing Y."/>
            <person name="Yang L."/>
            <person name="Yao Z."/>
            <person name="Ying F."/>
            <person name="Zhai J."/>
            <person name="Zhou L."/>
            <person name="Zuber A."/>
            <person name="Denarie J."/>
            <person name="Dixon R.A."/>
            <person name="May G.D."/>
            <person name="Schwartz D.C."/>
            <person name="Rogers J."/>
            <person name="Quetier F."/>
            <person name="Town C.D."/>
            <person name="Roe B.A."/>
        </authorList>
    </citation>
    <scope>NUCLEOTIDE SEQUENCE [LARGE SCALE GENOMIC DNA]</scope>
    <source>
        <strain evidence="2">A17</strain>
        <strain evidence="3 4">cv. Jemalong A17</strain>
    </source>
</reference>
<reference evidence="3" key="3">
    <citation type="submission" date="2015-04" db="UniProtKB">
        <authorList>
            <consortium name="EnsemblPlants"/>
        </authorList>
    </citation>
    <scope>IDENTIFICATION</scope>
    <source>
        <strain evidence="3">cv. Jemalong A17</strain>
    </source>
</reference>
<dbReference type="Proteomes" id="UP000002051">
    <property type="component" value="Chromosome 2"/>
</dbReference>
<feature type="region of interest" description="Disordered" evidence="1">
    <location>
        <begin position="15"/>
        <end position="40"/>
    </location>
</feature>
<dbReference type="PaxDb" id="3880-AES82918"/>
<dbReference type="AlphaFoldDB" id="G7ZUN0"/>
<keyword evidence="4" id="KW-1185">Reference proteome</keyword>
<dbReference type="EnsemblPlants" id="KEH39587">
    <property type="protein sequence ID" value="KEH39587"/>
    <property type="gene ID" value="MTR_2g102940"/>
</dbReference>
<dbReference type="EMBL" id="CM001218">
    <property type="protein sequence ID" value="KEH39587.1"/>
    <property type="molecule type" value="Genomic_DNA"/>
</dbReference>
<proteinExistence type="predicted"/>
<protein>
    <submittedName>
        <fullName evidence="2 3">Uncharacterized protein</fullName>
    </submittedName>
</protein>
<reference evidence="2 4" key="2">
    <citation type="journal article" date="2014" name="BMC Genomics">
        <title>An improved genome release (version Mt4.0) for the model legume Medicago truncatula.</title>
        <authorList>
            <person name="Tang H."/>
            <person name="Krishnakumar V."/>
            <person name="Bidwell S."/>
            <person name="Rosen B."/>
            <person name="Chan A."/>
            <person name="Zhou S."/>
            <person name="Gentzbittel L."/>
            <person name="Childs K.L."/>
            <person name="Yandell M."/>
            <person name="Gundlach H."/>
            <person name="Mayer K.F."/>
            <person name="Schwartz D.C."/>
            <person name="Town C.D."/>
        </authorList>
    </citation>
    <scope>GENOME REANNOTATION</scope>
    <source>
        <strain evidence="2">A17</strain>
        <strain evidence="3 4">cv. Jemalong A17</strain>
    </source>
</reference>
<evidence type="ECO:0000313" key="4">
    <source>
        <dbReference type="Proteomes" id="UP000002051"/>
    </source>
</evidence>
<accession>G7ZUN0</accession>
<dbReference type="HOGENOM" id="CLU_2609623_0_0_1"/>
<evidence type="ECO:0000313" key="3">
    <source>
        <dbReference type="EnsemblPlants" id="KEH39587"/>
    </source>
</evidence>
<organism evidence="3">
    <name type="scientific">Medicago truncatula</name>
    <name type="common">Barrel medic</name>
    <name type="synonym">Medicago tribuloides</name>
    <dbReference type="NCBI Taxonomy" id="3880"/>
    <lineage>
        <taxon>Eukaryota</taxon>
        <taxon>Viridiplantae</taxon>
        <taxon>Streptophyta</taxon>
        <taxon>Embryophyta</taxon>
        <taxon>Tracheophyta</taxon>
        <taxon>Spermatophyta</taxon>
        <taxon>Magnoliopsida</taxon>
        <taxon>eudicotyledons</taxon>
        <taxon>Gunneridae</taxon>
        <taxon>Pentapetalae</taxon>
        <taxon>rosids</taxon>
        <taxon>fabids</taxon>
        <taxon>Fabales</taxon>
        <taxon>Fabaceae</taxon>
        <taxon>Papilionoideae</taxon>
        <taxon>50 kb inversion clade</taxon>
        <taxon>NPAAA clade</taxon>
        <taxon>Hologalegina</taxon>
        <taxon>IRL clade</taxon>
        <taxon>Trifolieae</taxon>
        <taxon>Medicago</taxon>
    </lineage>
</organism>
<evidence type="ECO:0000313" key="2">
    <source>
        <dbReference type="EMBL" id="KEH39587.1"/>
    </source>
</evidence>
<sequence>MNQYRREWEYRMEESARLGQSLRQQGQRKPKQRSSEITRGSNESLELVINIIRNKNNQMQIRLNRCLTPPFNISTWRSS</sequence>
<evidence type="ECO:0000256" key="1">
    <source>
        <dbReference type="SAM" id="MobiDB-lite"/>
    </source>
</evidence>
<name>G7ZUN0_MEDTR</name>
<gene>
    <name evidence="2" type="ordered locus">MTR_2g102940</name>
</gene>